<comment type="similarity">
    <text evidence="1">Belongs to the protein kinase superfamily. CMGC Ser/Thr protein kinase family. MNB/DYRK subfamily.</text>
</comment>
<evidence type="ECO:0000256" key="3">
    <source>
        <dbReference type="ARBA" id="ARBA00022527"/>
    </source>
</evidence>
<keyword evidence="6" id="KW-0418">Kinase</keyword>
<evidence type="ECO:0000256" key="11">
    <source>
        <dbReference type="PROSITE-ProRule" id="PRU10141"/>
    </source>
</evidence>
<evidence type="ECO:0000256" key="5">
    <source>
        <dbReference type="ARBA" id="ARBA00022741"/>
    </source>
</evidence>
<reference evidence="13 14" key="1">
    <citation type="submission" date="2016-11" db="EMBL/GenBank/DDBJ databases">
        <title>The macronuclear genome of Stentor coeruleus: a giant cell with tiny introns.</title>
        <authorList>
            <person name="Slabodnick M."/>
            <person name="Ruby J.G."/>
            <person name="Reiff S.B."/>
            <person name="Swart E.C."/>
            <person name="Gosai S."/>
            <person name="Prabakaran S."/>
            <person name="Witkowska E."/>
            <person name="Larue G.E."/>
            <person name="Fisher S."/>
            <person name="Freeman R.M."/>
            <person name="Gunawardena J."/>
            <person name="Chu W."/>
            <person name="Stover N.A."/>
            <person name="Gregory B.D."/>
            <person name="Nowacki M."/>
            <person name="Derisi J."/>
            <person name="Roy S.W."/>
            <person name="Marshall W.F."/>
            <person name="Sood P."/>
        </authorList>
    </citation>
    <scope>NUCLEOTIDE SEQUENCE [LARGE SCALE GENOMIC DNA]</scope>
    <source>
        <strain evidence="13">WM001</strain>
    </source>
</reference>
<dbReference type="GO" id="GO:0005737">
    <property type="term" value="C:cytoplasm"/>
    <property type="evidence" value="ECO:0007669"/>
    <property type="project" value="TreeGrafter"/>
</dbReference>
<dbReference type="EMBL" id="MPUH01000089">
    <property type="protein sequence ID" value="OMJ91102.1"/>
    <property type="molecule type" value="Genomic_DNA"/>
</dbReference>
<dbReference type="Gene3D" id="3.30.200.20">
    <property type="entry name" value="Phosphorylase Kinase, domain 1"/>
    <property type="match status" value="1"/>
</dbReference>
<dbReference type="GO" id="GO:0004674">
    <property type="term" value="F:protein serine/threonine kinase activity"/>
    <property type="evidence" value="ECO:0007669"/>
    <property type="project" value="UniProtKB-KW"/>
</dbReference>
<dbReference type="GO" id="GO:0005524">
    <property type="term" value="F:ATP binding"/>
    <property type="evidence" value="ECO:0007669"/>
    <property type="project" value="UniProtKB-UniRule"/>
</dbReference>
<evidence type="ECO:0000256" key="2">
    <source>
        <dbReference type="ARBA" id="ARBA00013203"/>
    </source>
</evidence>
<keyword evidence="5 11" id="KW-0547">Nucleotide-binding</keyword>
<evidence type="ECO:0000313" key="14">
    <source>
        <dbReference type="Proteomes" id="UP000187209"/>
    </source>
</evidence>
<evidence type="ECO:0000256" key="4">
    <source>
        <dbReference type="ARBA" id="ARBA00022679"/>
    </source>
</evidence>
<dbReference type="Gene3D" id="1.10.510.10">
    <property type="entry name" value="Transferase(Phosphotransferase) domain 1"/>
    <property type="match status" value="1"/>
</dbReference>
<evidence type="ECO:0000256" key="7">
    <source>
        <dbReference type="ARBA" id="ARBA00022840"/>
    </source>
</evidence>
<dbReference type="InterPro" id="IPR008271">
    <property type="entry name" value="Ser/Thr_kinase_AS"/>
</dbReference>
<dbReference type="InterPro" id="IPR017441">
    <property type="entry name" value="Protein_kinase_ATP_BS"/>
</dbReference>
<dbReference type="CDD" id="cd14210">
    <property type="entry name" value="PKc_DYRK"/>
    <property type="match status" value="1"/>
</dbReference>
<proteinExistence type="inferred from homology"/>
<dbReference type="AlphaFoldDB" id="A0A1R2CQ27"/>
<evidence type="ECO:0000256" key="10">
    <source>
        <dbReference type="ARBA" id="ARBA00051680"/>
    </source>
</evidence>
<evidence type="ECO:0000256" key="9">
    <source>
        <dbReference type="ARBA" id="ARBA00049308"/>
    </source>
</evidence>
<dbReference type="PROSITE" id="PS50011">
    <property type="entry name" value="PROTEIN_KINASE_DOM"/>
    <property type="match status" value="1"/>
</dbReference>
<comment type="catalytic activity">
    <reaction evidence="9">
        <text>L-threonyl-[protein] + ATP = O-phospho-L-threonyl-[protein] + ADP + H(+)</text>
        <dbReference type="Rhea" id="RHEA:46608"/>
        <dbReference type="Rhea" id="RHEA-COMP:11060"/>
        <dbReference type="Rhea" id="RHEA-COMP:11605"/>
        <dbReference type="ChEBI" id="CHEBI:15378"/>
        <dbReference type="ChEBI" id="CHEBI:30013"/>
        <dbReference type="ChEBI" id="CHEBI:30616"/>
        <dbReference type="ChEBI" id="CHEBI:61977"/>
        <dbReference type="ChEBI" id="CHEBI:456216"/>
        <dbReference type="EC" id="2.7.12.1"/>
    </reaction>
</comment>
<dbReference type="Pfam" id="PF00069">
    <property type="entry name" value="Pkinase"/>
    <property type="match status" value="2"/>
</dbReference>
<evidence type="ECO:0000259" key="12">
    <source>
        <dbReference type="PROSITE" id="PS50011"/>
    </source>
</evidence>
<comment type="caution">
    <text evidence="13">The sequence shown here is derived from an EMBL/GenBank/DDBJ whole genome shotgun (WGS) entry which is preliminary data.</text>
</comment>
<dbReference type="PANTHER" id="PTHR24058:SF22">
    <property type="entry name" value="DUAL SPECIFICITY TYROSINE-PHOSPHORYLATION-REGULATED KINASE 4"/>
    <property type="match status" value="1"/>
</dbReference>
<dbReference type="InterPro" id="IPR000719">
    <property type="entry name" value="Prot_kinase_dom"/>
</dbReference>
<dbReference type="GO" id="GO:0004712">
    <property type="term" value="F:protein serine/threonine/tyrosine kinase activity"/>
    <property type="evidence" value="ECO:0007669"/>
    <property type="project" value="UniProtKB-EC"/>
</dbReference>
<gene>
    <name evidence="13" type="ORF">SteCoe_6467</name>
</gene>
<dbReference type="Gene3D" id="3.30.10.30">
    <property type="entry name" value="DYRK"/>
    <property type="match status" value="1"/>
</dbReference>
<comment type="catalytic activity">
    <reaction evidence="8">
        <text>L-seryl-[protein] + ATP = O-phospho-L-seryl-[protein] + ADP + H(+)</text>
        <dbReference type="Rhea" id="RHEA:17989"/>
        <dbReference type="Rhea" id="RHEA-COMP:9863"/>
        <dbReference type="Rhea" id="RHEA-COMP:11604"/>
        <dbReference type="ChEBI" id="CHEBI:15378"/>
        <dbReference type="ChEBI" id="CHEBI:29999"/>
        <dbReference type="ChEBI" id="CHEBI:30616"/>
        <dbReference type="ChEBI" id="CHEBI:83421"/>
        <dbReference type="ChEBI" id="CHEBI:456216"/>
        <dbReference type="EC" id="2.7.12.1"/>
    </reaction>
</comment>
<dbReference type="InterPro" id="IPR042521">
    <property type="entry name" value="DYRK"/>
</dbReference>
<protein>
    <recommendedName>
        <fullName evidence="2">dual-specificity kinase</fullName>
        <ecNumber evidence="2">2.7.12.1</ecNumber>
    </recommendedName>
</protein>
<feature type="binding site" evidence="11">
    <location>
        <position position="223"/>
    </location>
    <ligand>
        <name>ATP</name>
        <dbReference type="ChEBI" id="CHEBI:30616"/>
    </ligand>
</feature>
<evidence type="ECO:0000256" key="8">
    <source>
        <dbReference type="ARBA" id="ARBA00049003"/>
    </source>
</evidence>
<sequence>MFNTINRLTPRSRVDELKALRTSTSSSKKKITASSLISTINNIVSNSENNSNNNTLVIFKPSVPLVPSTTKNNYKSPRERRINFSNISASTSFNSLLNTSQKLTPRPPSKPRGEDIKPVSLHEEFEKLVIPISSSTALKLFKNSLTSYEQNEILNFKDIYYMGFKCPRNEIPNSFDDENGNYKLYKGDHISYRYEIIQLLGKGSFGQVCKCFDHKSKAFTAIKIIKNKRRYHQQAEIEIKILSTLNKKDRDNSNNVIHLDDYFFFRKHVCLSFELLSSSLFDLLKSNGFKGLSSNLVHLDDYFFFRKHVCLSFELLSSSLFDLLKSNGFKGLSSNLVRRLAIQILIALKFTNSLNIIHCDLKPENILLKQANKSGIKVIDFGSSCFYEERIYTYIQSRFYRAPEIILGIPYTTAIDMWSFACIVIELITGNPLFPGESEAEQLHLIMEVLGLPPPEVLAKSTKRKVFFDSNCNPRMIPNSKGKIRYPGSKSLQSIFVGLEKPLADLMTACLEWNPVKRITPDEALESSWITQVFPVTPRKPKRDIKLL</sequence>
<dbReference type="EC" id="2.7.12.1" evidence="2"/>
<dbReference type="GO" id="GO:0005856">
    <property type="term" value="C:cytoskeleton"/>
    <property type="evidence" value="ECO:0007669"/>
    <property type="project" value="TreeGrafter"/>
</dbReference>
<name>A0A1R2CQ27_9CILI</name>
<evidence type="ECO:0000256" key="1">
    <source>
        <dbReference type="ARBA" id="ARBA00008867"/>
    </source>
</evidence>
<dbReference type="Proteomes" id="UP000187209">
    <property type="component" value="Unassembled WGS sequence"/>
</dbReference>
<dbReference type="SMART" id="SM00220">
    <property type="entry name" value="S_TKc"/>
    <property type="match status" value="1"/>
</dbReference>
<evidence type="ECO:0000256" key="6">
    <source>
        <dbReference type="ARBA" id="ARBA00022777"/>
    </source>
</evidence>
<organism evidence="13 14">
    <name type="scientific">Stentor coeruleus</name>
    <dbReference type="NCBI Taxonomy" id="5963"/>
    <lineage>
        <taxon>Eukaryota</taxon>
        <taxon>Sar</taxon>
        <taxon>Alveolata</taxon>
        <taxon>Ciliophora</taxon>
        <taxon>Postciliodesmatophora</taxon>
        <taxon>Heterotrichea</taxon>
        <taxon>Heterotrichida</taxon>
        <taxon>Stentoridae</taxon>
        <taxon>Stentor</taxon>
    </lineage>
</organism>
<dbReference type="PROSITE" id="PS00107">
    <property type="entry name" value="PROTEIN_KINASE_ATP"/>
    <property type="match status" value="1"/>
</dbReference>
<dbReference type="InterPro" id="IPR050494">
    <property type="entry name" value="Ser_Thr_dual-spec_kinase"/>
</dbReference>
<dbReference type="OrthoDB" id="9332038at2759"/>
<comment type="catalytic activity">
    <reaction evidence="10">
        <text>L-tyrosyl-[protein] + ATP = O-phospho-L-tyrosyl-[protein] + ADP + H(+)</text>
        <dbReference type="Rhea" id="RHEA:10596"/>
        <dbReference type="Rhea" id="RHEA-COMP:10136"/>
        <dbReference type="Rhea" id="RHEA-COMP:20101"/>
        <dbReference type="ChEBI" id="CHEBI:15378"/>
        <dbReference type="ChEBI" id="CHEBI:30616"/>
        <dbReference type="ChEBI" id="CHEBI:46858"/>
        <dbReference type="ChEBI" id="CHEBI:61978"/>
        <dbReference type="ChEBI" id="CHEBI:456216"/>
        <dbReference type="EC" id="2.7.12.1"/>
    </reaction>
</comment>
<dbReference type="PANTHER" id="PTHR24058">
    <property type="entry name" value="DUAL SPECIFICITY PROTEIN KINASE"/>
    <property type="match status" value="1"/>
</dbReference>
<keyword evidence="3" id="KW-0723">Serine/threonine-protein kinase</keyword>
<keyword evidence="4" id="KW-0808">Transferase</keyword>
<dbReference type="PROSITE" id="PS00108">
    <property type="entry name" value="PROTEIN_KINASE_ST"/>
    <property type="match status" value="1"/>
</dbReference>
<dbReference type="InterPro" id="IPR011009">
    <property type="entry name" value="Kinase-like_dom_sf"/>
</dbReference>
<evidence type="ECO:0000313" key="13">
    <source>
        <dbReference type="EMBL" id="OMJ91102.1"/>
    </source>
</evidence>
<accession>A0A1R2CQ27</accession>
<feature type="domain" description="Protein kinase" evidence="12">
    <location>
        <begin position="194"/>
        <end position="530"/>
    </location>
</feature>
<keyword evidence="14" id="KW-1185">Reference proteome</keyword>
<dbReference type="FunFam" id="1.10.510.10:FF:000624">
    <property type="entry name" value="Mitogen-activated protein kinase"/>
    <property type="match status" value="1"/>
</dbReference>
<keyword evidence="7 11" id="KW-0067">ATP-binding</keyword>
<dbReference type="SUPFAM" id="SSF56112">
    <property type="entry name" value="Protein kinase-like (PK-like)"/>
    <property type="match status" value="2"/>
</dbReference>